<gene>
    <name evidence="1" type="ORF">ADUPG1_007112</name>
</gene>
<accession>A0ABQ5KKS2</accession>
<protein>
    <submittedName>
        <fullName evidence="1">Uncharacterized protein</fullName>
    </submittedName>
</protein>
<evidence type="ECO:0000313" key="2">
    <source>
        <dbReference type="Proteomes" id="UP001057375"/>
    </source>
</evidence>
<dbReference type="EMBL" id="BQXS01010140">
    <property type="protein sequence ID" value="GKT33105.1"/>
    <property type="molecule type" value="Genomic_DNA"/>
</dbReference>
<sequence length="991" mass="115141">MMIASERELSALFDKQFQKFKSIFSDNSSNPSEIKTNRDLFSDYFKLLSLFVCHNIPSGTQSVTTDPSCAIILSTKYIRMLIDSLFSQMVKIESILRSEVATEMPGINSITISFIRIINVVVDNVPSLCTIIFPQISSMLSRILFLGTSKIFEDSIVEDILGSIRSFAFTRDDHIKNSLLSLLLPHILPWMKKYDKNFIFMHWLYIFKNITLDHDNIDPHKDRSEQLWSIIFHPILDIMVKHSIFKNSVADGVSKLSHPLFSTTFDGSWNSIKDKEMVIVGLLLFSNLCSIDDSHIVDIFNAIEPYLDIWFKMVKTRASIYNYNEKGEKEEEEEGDDDFEWGISSLCLFISTLSTVSPIVSQLSPKYDDDMLWCKNHGALEMDYERYHLNCYSNLKKLDNILLELSELEKSKLLLIHPEHSMTKLDDISEKNCNNSKRNETIVQEIMTKYYHKYKDIILSSFEEFIEKEAVELEEEEKLTVRRRSKNLTEEIVLCCQCLNLLFCQKLSTFYNEILLPVHDFEDLVDTFIPCMSKIATIMGHIPQLFETYCSICNYYSREVPDKCDSFLIIPTLNRILEKGSRKHLRDDTAIFLLAALKNISNSLELSIKESILSLIKPYIRDWLRMYRDGRCHGNWMHIMANITSFGRGKEAFIPIDSLCSDSWCFFDPIVDVVLKEASFRQNFIYGDRDECLRYFYNLCYCFSRPDNINDLNDRIVYIFQRISSDNLLDELIRLFYSSIYSPQRDYCGGTICGKWIKYWLLLLSIFSSIPSIVPQITPIYDDCIAWCFDNSWIPDTGEKDALDLYCDNVAKHVASSFLFNILLVTPIIHLIPSFEINVDIDPLSISSSDGCVSEYCPYYCKVHCLVKVNKLPVKYRFGDSNHRFSPILRYYNAIDGTFIEYDKILLVSKGKREETKEDEVIKHSSLIEYTPPQHILVQMPIDEERSLRQSAYDLIESTGGGVEVLFEQETSLFEEYDQEIWRKGMKDVRK</sequence>
<keyword evidence="2" id="KW-1185">Reference proteome</keyword>
<comment type="caution">
    <text evidence="1">The sequence shown here is derived from an EMBL/GenBank/DDBJ whole genome shotgun (WGS) entry which is preliminary data.</text>
</comment>
<organism evidence="1 2">
    <name type="scientific">Aduncisulcus paluster</name>
    <dbReference type="NCBI Taxonomy" id="2918883"/>
    <lineage>
        <taxon>Eukaryota</taxon>
        <taxon>Metamonada</taxon>
        <taxon>Carpediemonas-like organisms</taxon>
        <taxon>Aduncisulcus</taxon>
    </lineage>
</organism>
<proteinExistence type="predicted"/>
<evidence type="ECO:0000313" key="1">
    <source>
        <dbReference type="EMBL" id="GKT33105.1"/>
    </source>
</evidence>
<name>A0ABQ5KKS2_9EUKA</name>
<reference evidence="1" key="1">
    <citation type="submission" date="2022-03" db="EMBL/GenBank/DDBJ databases">
        <title>Draft genome sequence of Aduncisulcus paluster, a free-living microaerophilic Fornicata.</title>
        <authorList>
            <person name="Yuyama I."/>
            <person name="Kume K."/>
            <person name="Tamura T."/>
            <person name="Inagaki Y."/>
            <person name="Hashimoto T."/>
        </authorList>
    </citation>
    <scope>NUCLEOTIDE SEQUENCE</scope>
    <source>
        <strain evidence="1">NY0171</strain>
    </source>
</reference>
<dbReference type="Proteomes" id="UP001057375">
    <property type="component" value="Unassembled WGS sequence"/>
</dbReference>